<protein>
    <recommendedName>
        <fullName evidence="2">CD-NTase-associated protein 15 domain-containing protein</fullName>
    </recommendedName>
</protein>
<dbReference type="AlphaFoldDB" id="A0A919E8L4"/>
<proteinExistence type="predicted"/>
<feature type="transmembrane region" description="Helical" evidence="1">
    <location>
        <begin position="5"/>
        <end position="24"/>
    </location>
</feature>
<keyword evidence="1" id="KW-0812">Transmembrane</keyword>
<evidence type="ECO:0000259" key="2">
    <source>
        <dbReference type="Pfam" id="PF18153"/>
    </source>
</evidence>
<evidence type="ECO:0000313" key="4">
    <source>
        <dbReference type="Proteomes" id="UP000630718"/>
    </source>
</evidence>
<reference evidence="3" key="2">
    <citation type="submission" date="2020-09" db="EMBL/GenBank/DDBJ databases">
        <authorList>
            <person name="Sun Q."/>
            <person name="Ohkuma M."/>
        </authorList>
    </citation>
    <scope>NUCLEOTIDE SEQUENCE</scope>
    <source>
        <strain evidence="3">JCM 4477</strain>
    </source>
</reference>
<dbReference type="Pfam" id="PF18153">
    <property type="entry name" value="Cap15_CD_rec"/>
    <property type="match status" value="1"/>
</dbReference>
<keyword evidence="4" id="KW-1185">Reference proteome</keyword>
<dbReference type="EMBL" id="BNBI01000015">
    <property type="protein sequence ID" value="GHF25058.1"/>
    <property type="molecule type" value="Genomic_DNA"/>
</dbReference>
<evidence type="ECO:0000313" key="3">
    <source>
        <dbReference type="EMBL" id="GHF25058.1"/>
    </source>
</evidence>
<dbReference type="RefSeq" id="WP_190207454.1">
    <property type="nucleotide sequence ID" value="NZ_BNBI01000015.1"/>
</dbReference>
<feature type="transmembrane region" description="Helical" evidence="1">
    <location>
        <begin position="36"/>
        <end position="56"/>
    </location>
</feature>
<gene>
    <name evidence="3" type="ORF">GCM10018772_58470</name>
</gene>
<name>A0A919E8L4_9ACTN</name>
<keyword evidence="1" id="KW-1133">Transmembrane helix</keyword>
<sequence length="211" mass="23962">MKKTIAIRVIIGVVVGIFLVSAWVHEGKPDWSMLKLFSTAVFVCTVMFNVWDFWLWRLPWIQRIPGMGIPRSLRGTWKGTLTSFWVDPATNSNPPPKTVYLVVHQTASLVTVKLLTDESRSTSALGEVSEVDGSVILTYMYLNKPDLRVEHRSRIHHGSTVFDVSGSPARRLKGRYWTDRDSKGELEFSERDKKHLADDFAEAARLFVRGA</sequence>
<dbReference type="Proteomes" id="UP000630718">
    <property type="component" value="Unassembled WGS sequence"/>
</dbReference>
<dbReference type="InterPro" id="IPR041208">
    <property type="entry name" value="Cap15"/>
</dbReference>
<reference evidence="3" key="1">
    <citation type="journal article" date="2014" name="Int. J. Syst. Evol. Microbiol.">
        <title>Complete genome sequence of Corynebacterium casei LMG S-19264T (=DSM 44701T), isolated from a smear-ripened cheese.</title>
        <authorList>
            <consortium name="US DOE Joint Genome Institute (JGI-PGF)"/>
            <person name="Walter F."/>
            <person name="Albersmeier A."/>
            <person name="Kalinowski J."/>
            <person name="Ruckert C."/>
        </authorList>
    </citation>
    <scope>NUCLEOTIDE SEQUENCE</scope>
    <source>
        <strain evidence="3">JCM 4477</strain>
    </source>
</reference>
<comment type="caution">
    <text evidence="3">The sequence shown here is derived from an EMBL/GenBank/DDBJ whole genome shotgun (WGS) entry which is preliminary data.</text>
</comment>
<feature type="domain" description="CD-NTase-associated protein 15" evidence="2">
    <location>
        <begin position="73"/>
        <end position="188"/>
    </location>
</feature>
<keyword evidence="1" id="KW-0472">Membrane</keyword>
<evidence type="ECO:0000256" key="1">
    <source>
        <dbReference type="SAM" id="Phobius"/>
    </source>
</evidence>
<accession>A0A919E8L4</accession>
<organism evidence="3 4">
    <name type="scientific">Streptomyces fumanus</name>
    <dbReference type="NCBI Taxonomy" id="67302"/>
    <lineage>
        <taxon>Bacteria</taxon>
        <taxon>Bacillati</taxon>
        <taxon>Actinomycetota</taxon>
        <taxon>Actinomycetes</taxon>
        <taxon>Kitasatosporales</taxon>
        <taxon>Streptomycetaceae</taxon>
        <taxon>Streptomyces</taxon>
    </lineage>
</organism>